<accession>A0ACC0JW86</accession>
<evidence type="ECO:0000313" key="2">
    <source>
        <dbReference type="Proteomes" id="UP001064048"/>
    </source>
</evidence>
<proteinExistence type="predicted"/>
<sequence>MALYGAPIWADRLSEKNRALLRRPQRVAAQRIVRAYRTVSHAAACALLCTPPWEMDAQMLAERYVVQSEARTRGERLDPEEAERARRLATDRMRDRWRSKLEDSSYGTAP</sequence>
<gene>
    <name evidence="1" type="ORF">MSG28_007254</name>
</gene>
<comment type="caution">
    <text evidence="1">The sequence shown here is derived from an EMBL/GenBank/DDBJ whole genome shotgun (WGS) entry which is preliminary data.</text>
</comment>
<reference evidence="1 2" key="1">
    <citation type="journal article" date="2022" name="Genome Biol. Evol.">
        <title>The Spruce Budworm Genome: Reconstructing the Evolutionary History of Antifreeze Proteins.</title>
        <authorList>
            <person name="Beliveau C."/>
            <person name="Gagne P."/>
            <person name="Picq S."/>
            <person name="Vernygora O."/>
            <person name="Keeling C.I."/>
            <person name="Pinkney K."/>
            <person name="Doucet D."/>
            <person name="Wen F."/>
            <person name="Johnston J.S."/>
            <person name="Maaroufi H."/>
            <person name="Boyle B."/>
            <person name="Laroche J."/>
            <person name="Dewar K."/>
            <person name="Juretic N."/>
            <person name="Blackburn G."/>
            <person name="Nisole A."/>
            <person name="Brunet B."/>
            <person name="Brandao M."/>
            <person name="Lumley L."/>
            <person name="Duan J."/>
            <person name="Quan G."/>
            <person name="Lucarotti C.J."/>
            <person name="Roe A.D."/>
            <person name="Sperling F.A.H."/>
            <person name="Levesque R.C."/>
            <person name="Cusson M."/>
        </authorList>
    </citation>
    <scope>NUCLEOTIDE SEQUENCE [LARGE SCALE GENOMIC DNA]</scope>
    <source>
        <strain evidence="1">Glfc:IPQL:Cfum</strain>
    </source>
</reference>
<keyword evidence="2" id="KW-1185">Reference proteome</keyword>
<dbReference type="Proteomes" id="UP001064048">
    <property type="component" value="Chromosome 12"/>
</dbReference>
<dbReference type="EMBL" id="CM046112">
    <property type="protein sequence ID" value="KAI8428442.1"/>
    <property type="molecule type" value="Genomic_DNA"/>
</dbReference>
<protein>
    <submittedName>
        <fullName evidence="1">Uncharacterized protein</fullName>
    </submittedName>
</protein>
<evidence type="ECO:0000313" key="1">
    <source>
        <dbReference type="EMBL" id="KAI8428442.1"/>
    </source>
</evidence>
<name>A0ACC0JW86_CHOFU</name>
<organism evidence="1 2">
    <name type="scientific">Choristoneura fumiferana</name>
    <name type="common">Spruce budworm moth</name>
    <name type="synonym">Archips fumiferana</name>
    <dbReference type="NCBI Taxonomy" id="7141"/>
    <lineage>
        <taxon>Eukaryota</taxon>
        <taxon>Metazoa</taxon>
        <taxon>Ecdysozoa</taxon>
        <taxon>Arthropoda</taxon>
        <taxon>Hexapoda</taxon>
        <taxon>Insecta</taxon>
        <taxon>Pterygota</taxon>
        <taxon>Neoptera</taxon>
        <taxon>Endopterygota</taxon>
        <taxon>Lepidoptera</taxon>
        <taxon>Glossata</taxon>
        <taxon>Ditrysia</taxon>
        <taxon>Tortricoidea</taxon>
        <taxon>Tortricidae</taxon>
        <taxon>Tortricinae</taxon>
        <taxon>Choristoneura</taxon>
    </lineage>
</organism>